<comment type="similarity">
    <text evidence="4">Belongs to the GcvT family. CAF17/IBA57 subfamily.</text>
</comment>
<evidence type="ECO:0000256" key="4">
    <source>
        <dbReference type="ARBA" id="ARBA00093447"/>
    </source>
</evidence>
<dbReference type="InterPro" id="IPR045179">
    <property type="entry name" value="YgfZ/GcvT"/>
</dbReference>
<dbReference type="GO" id="GO:0016226">
    <property type="term" value="P:iron-sulfur cluster assembly"/>
    <property type="evidence" value="ECO:0007669"/>
    <property type="project" value="TreeGrafter"/>
</dbReference>
<accession>A0A067M5L7</accession>
<dbReference type="InterPro" id="IPR027266">
    <property type="entry name" value="TrmE/GcvT-like"/>
</dbReference>
<organism evidence="7 8">
    <name type="scientific">Botryobasidium botryosum (strain FD-172 SS1)</name>
    <dbReference type="NCBI Taxonomy" id="930990"/>
    <lineage>
        <taxon>Eukaryota</taxon>
        <taxon>Fungi</taxon>
        <taxon>Dikarya</taxon>
        <taxon>Basidiomycota</taxon>
        <taxon>Agaricomycotina</taxon>
        <taxon>Agaricomycetes</taxon>
        <taxon>Cantharellales</taxon>
        <taxon>Botryobasidiaceae</taxon>
        <taxon>Botryobasidium</taxon>
    </lineage>
</organism>
<dbReference type="AlphaFoldDB" id="A0A067M5L7"/>
<evidence type="ECO:0000256" key="5">
    <source>
        <dbReference type="SAM" id="MobiDB-lite"/>
    </source>
</evidence>
<gene>
    <name evidence="7" type="ORF">BOTBODRAFT_36633</name>
</gene>
<feature type="domain" description="CAF17 C-terminal" evidence="6">
    <location>
        <begin position="264"/>
        <end position="366"/>
    </location>
</feature>
<dbReference type="SUPFAM" id="SSF103025">
    <property type="entry name" value="Folate-binding domain"/>
    <property type="match status" value="1"/>
</dbReference>
<dbReference type="PANTHER" id="PTHR22602">
    <property type="entry name" value="TRANSFERASE CAF17, MITOCHONDRIAL-RELATED"/>
    <property type="match status" value="1"/>
</dbReference>
<dbReference type="InParanoid" id="A0A067M5L7"/>
<dbReference type="STRING" id="930990.A0A067M5L7"/>
<dbReference type="HOGENOM" id="CLU_007884_7_0_1"/>
<dbReference type="NCBIfam" id="TIGR03317">
    <property type="entry name" value="ygfZ_signature"/>
    <property type="match status" value="1"/>
</dbReference>
<proteinExistence type="inferred from homology"/>
<dbReference type="Proteomes" id="UP000027195">
    <property type="component" value="Unassembled WGS sequence"/>
</dbReference>
<evidence type="ECO:0000313" key="8">
    <source>
        <dbReference type="Proteomes" id="UP000027195"/>
    </source>
</evidence>
<name>A0A067M5L7_BOTB1</name>
<keyword evidence="3" id="KW-0496">Mitochondrion</keyword>
<sequence length="377" mass="40826">MRIPLSARLPARSFSTGAPRFTAKIPTPTCAPVPNRTVLALTGSETRSFLNGIISTAIPAHGGFYSAFLSPQGRVFYGVFFHPHPTEPNGFLVEYDSRQPLSTSSTPVPPLVNLLKRFILRAKVRVRSVGEEWDVWSAWGGKELVEPSWKWARSGAVEPIWADLESHAGKEGIADLRAPGMGRRILVRKGDPPQASSTHDVAPASSYVLHRILSGVPEGIDDIPPGDAFPMDSNLDMMGGVDFRKGCYVGQELTVRTYHTGVIRKRIMPVRLSGAPPLPALHAPINAVALLSPSSSTESPAPRRPRPRGTGKLLTTIEHDGGAVGLALMRLEHVEGVERGQLRMEIGSLEGQGPWGVECLKPTWWPALVDEEGGNQS</sequence>
<evidence type="ECO:0000256" key="2">
    <source>
        <dbReference type="ARBA" id="ARBA00022946"/>
    </source>
</evidence>
<dbReference type="EMBL" id="KL198072">
    <property type="protein sequence ID" value="KDQ10010.1"/>
    <property type="molecule type" value="Genomic_DNA"/>
</dbReference>
<dbReference type="OrthoDB" id="191995at2759"/>
<evidence type="ECO:0000259" key="6">
    <source>
        <dbReference type="Pfam" id="PF25455"/>
    </source>
</evidence>
<dbReference type="GO" id="GO:0005759">
    <property type="term" value="C:mitochondrial matrix"/>
    <property type="evidence" value="ECO:0007669"/>
    <property type="project" value="TreeGrafter"/>
</dbReference>
<comment type="subcellular location">
    <subcellularLocation>
        <location evidence="1">Mitochondrion</location>
    </subcellularLocation>
</comment>
<keyword evidence="8" id="KW-1185">Reference proteome</keyword>
<reference evidence="8" key="1">
    <citation type="journal article" date="2014" name="Proc. Natl. Acad. Sci. U.S.A.">
        <title>Extensive sampling of basidiomycete genomes demonstrates inadequacy of the white-rot/brown-rot paradigm for wood decay fungi.</title>
        <authorList>
            <person name="Riley R."/>
            <person name="Salamov A.A."/>
            <person name="Brown D.W."/>
            <person name="Nagy L.G."/>
            <person name="Floudas D."/>
            <person name="Held B.W."/>
            <person name="Levasseur A."/>
            <person name="Lombard V."/>
            <person name="Morin E."/>
            <person name="Otillar R."/>
            <person name="Lindquist E.A."/>
            <person name="Sun H."/>
            <person name="LaButti K.M."/>
            <person name="Schmutz J."/>
            <person name="Jabbour D."/>
            <person name="Luo H."/>
            <person name="Baker S.E."/>
            <person name="Pisabarro A.G."/>
            <person name="Walton J.D."/>
            <person name="Blanchette R.A."/>
            <person name="Henrissat B."/>
            <person name="Martin F."/>
            <person name="Cullen D."/>
            <person name="Hibbett D.S."/>
            <person name="Grigoriev I.V."/>
        </authorList>
    </citation>
    <scope>NUCLEOTIDE SEQUENCE [LARGE SCALE GENOMIC DNA]</scope>
    <source>
        <strain evidence="8">FD-172 SS1</strain>
    </source>
</reference>
<evidence type="ECO:0000256" key="1">
    <source>
        <dbReference type="ARBA" id="ARBA00004173"/>
    </source>
</evidence>
<dbReference type="Gene3D" id="3.30.1360.120">
    <property type="entry name" value="Probable tRNA modification gtpase trme, domain 1"/>
    <property type="match status" value="1"/>
</dbReference>
<dbReference type="Pfam" id="PF25455">
    <property type="entry name" value="Beta-barrel_CAF17_C"/>
    <property type="match status" value="1"/>
</dbReference>
<dbReference type="FunCoup" id="A0A067M5L7">
    <property type="interactions" value="138"/>
</dbReference>
<evidence type="ECO:0000256" key="3">
    <source>
        <dbReference type="ARBA" id="ARBA00023128"/>
    </source>
</evidence>
<feature type="region of interest" description="Disordered" evidence="5">
    <location>
        <begin position="292"/>
        <end position="311"/>
    </location>
</feature>
<keyword evidence="2" id="KW-0809">Transit peptide</keyword>
<dbReference type="PANTHER" id="PTHR22602:SF0">
    <property type="entry name" value="TRANSFERASE CAF17, MITOCHONDRIAL-RELATED"/>
    <property type="match status" value="1"/>
</dbReference>
<protein>
    <recommendedName>
        <fullName evidence="6">CAF17 C-terminal domain-containing protein</fullName>
    </recommendedName>
</protein>
<dbReference type="InterPro" id="IPR017703">
    <property type="entry name" value="YgfZ/GCV_T_CS"/>
</dbReference>
<evidence type="ECO:0000313" key="7">
    <source>
        <dbReference type="EMBL" id="KDQ10010.1"/>
    </source>
</evidence>
<dbReference type="InterPro" id="IPR057460">
    <property type="entry name" value="CAF17_C"/>
</dbReference>